<keyword evidence="2" id="KW-0808">Transferase</keyword>
<dbReference type="AlphaFoldDB" id="A0A847VCS3"/>
<evidence type="ECO:0000313" key="3">
    <source>
        <dbReference type="Proteomes" id="UP000564033"/>
    </source>
</evidence>
<sequence>MMANPIIDKEEILKELKKIGITQDNLVSVYLFGSCYWGYADEKSDIDLYVIIKKDVGIKQLDLDKISFRYISTLEETKEAILKGSWARYYVLKYTSKLLIGDRVELPEYPKEKVKEYLEAKKKDTGIIPQSPLKWGYLTLMAHIFLLNHLFYKTTDFSLDSYKECKFLNKEDQEFISKLKEALFNHKDVSVTQKERIVKTIEKINTYIVENIDET</sequence>
<dbReference type="Proteomes" id="UP000564033">
    <property type="component" value="Unassembled WGS sequence"/>
</dbReference>
<dbReference type="Gene3D" id="3.30.460.10">
    <property type="entry name" value="Beta Polymerase, domain 2"/>
    <property type="match status" value="1"/>
</dbReference>
<proteinExistence type="predicted"/>
<dbReference type="GO" id="GO:0016740">
    <property type="term" value="F:transferase activity"/>
    <property type="evidence" value="ECO:0007669"/>
    <property type="project" value="UniProtKB-KW"/>
</dbReference>
<comment type="caution">
    <text evidence="2">The sequence shown here is derived from an EMBL/GenBank/DDBJ whole genome shotgun (WGS) entry which is preliminary data.</text>
</comment>
<accession>A0A847VCS3</accession>
<gene>
    <name evidence="2" type="ORF">GX888_01120</name>
</gene>
<evidence type="ECO:0000259" key="1">
    <source>
        <dbReference type="Pfam" id="PF18765"/>
    </source>
</evidence>
<dbReference type="SUPFAM" id="SSF81301">
    <property type="entry name" value="Nucleotidyltransferase"/>
    <property type="match status" value="1"/>
</dbReference>
<protein>
    <submittedName>
        <fullName evidence="2">Nucleotidyltransferase domain-containing protein</fullName>
    </submittedName>
</protein>
<dbReference type="EMBL" id="JAAZIL010000030">
    <property type="protein sequence ID" value="NLZ24338.1"/>
    <property type="molecule type" value="Genomic_DNA"/>
</dbReference>
<dbReference type="CDD" id="cd05403">
    <property type="entry name" value="NT_KNTase_like"/>
    <property type="match status" value="1"/>
</dbReference>
<dbReference type="InterPro" id="IPR043519">
    <property type="entry name" value="NT_sf"/>
</dbReference>
<name>A0A847VCS3_9BACT</name>
<reference evidence="2 3" key="1">
    <citation type="journal article" date="2020" name="Biotechnol. Biofuels">
        <title>New insights from the biogas microbiome by comprehensive genome-resolved metagenomics of nearly 1600 species originating from multiple anaerobic digesters.</title>
        <authorList>
            <person name="Campanaro S."/>
            <person name="Treu L."/>
            <person name="Rodriguez-R L.M."/>
            <person name="Kovalovszki A."/>
            <person name="Ziels R.M."/>
            <person name="Maus I."/>
            <person name="Zhu X."/>
            <person name="Kougias P.G."/>
            <person name="Basile A."/>
            <person name="Luo G."/>
            <person name="Schluter A."/>
            <person name="Konstantinidis K.T."/>
            <person name="Angelidaki I."/>
        </authorList>
    </citation>
    <scope>NUCLEOTIDE SEQUENCE [LARGE SCALE GENOMIC DNA]</scope>
    <source>
        <strain evidence="2">AS19jrsBPTG_9</strain>
    </source>
</reference>
<evidence type="ECO:0000313" key="2">
    <source>
        <dbReference type="EMBL" id="NLZ24338.1"/>
    </source>
</evidence>
<dbReference type="Pfam" id="PF18765">
    <property type="entry name" value="Polbeta"/>
    <property type="match status" value="1"/>
</dbReference>
<dbReference type="InterPro" id="IPR041633">
    <property type="entry name" value="Polbeta"/>
</dbReference>
<organism evidence="2 3">
    <name type="scientific">Candidatus Dojkabacteria bacterium</name>
    <dbReference type="NCBI Taxonomy" id="2099670"/>
    <lineage>
        <taxon>Bacteria</taxon>
        <taxon>Candidatus Dojkabacteria</taxon>
    </lineage>
</organism>
<feature type="domain" description="Polymerase beta nucleotidyltransferase" evidence="1">
    <location>
        <begin position="14"/>
        <end position="61"/>
    </location>
</feature>